<name>A0A2G1WDC1_9BACT</name>
<dbReference type="GeneID" id="90606907"/>
<dbReference type="AlphaFoldDB" id="A0A2G1WDC1"/>
<dbReference type="EMBL" id="NIZW01000001">
    <property type="protein sequence ID" value="PHQ37011.1"/>
    <property type="molecule type" value="Genomic_DNA"/>
</dbReference>
<evidence type="ECO:0000259" key="1">
    <source>
        <dbReference type="PROSITE" id="PS51832"/>
    </source>
</evidence>
<keyword evidence="3" id="KW-1185">Reference proteome</keyword>
<organism evidence="2 3">
    <name type="scientific">Rhodopirellula bahusiensis</name>
    <dbReference type="NCBI Taxonomy" id="2014065"/>
    <lineage>
        <taxon>Bacteria</taxon>
        <taxon>Pseudomonadati</taxon>
        <taxon>Planctomycetota</taxon>
        <taxon>Planctomycetia</taxon>
        <taxon>Pirellulales</taxon>
        <taxon>Pirellulaceae</taxon>
        <taxon>Rhodopirellula</taxon>
    </lineage>
</organism>
<dbReference type="OrthoDB" id="9804747at2"/>
<dbReference type="PANTHER" id="PTHR45228">
    <property type="entry name" value="CYCLIC DI-GMP PHOSPHODIESTERASE TM_0186-RELATED"/>
    <property type="match status" value="1"/>
</dbReference>
<dbReference type="PROSITE" id="PS51832">
    <property type="entry name" value="HD_GYP"/>
    <property type="match status" value="1"/>
</dbReference>
<reference evidence="2 3" key="1">
    <citation type="submission" date="2017-06" db="EMBL/GenBank/DDBJ databases">
        <title>Description of Rhodopirellula bahusiensis sp. nov.</title>
        <authorList>
            <person name="Kizina J."/>
            <person name="Harder J."/>
        </authorList>
    </citation>
    <scope>NUCLEOTIDE SEQUENCE [LARGE SCALE GENOMIC DNA]</scope>
    <source>
        <strain evidence="2 3">SWK21</strain>
    </source>
</reference>
<dbReference type="SUPFAM" id="SSF109604">
    <property type="entry name" value="HD-domain/PDEase-like"/>
    <property type="match status" value="1"/>
</dbReference>
<evidence type="ECO:0000313" key="2">
    <source>
        <dbReference type="EMBL" id="PHQ37011.1"/>
    </source>
</evidence>
<dbReference type="RefSeq" id="WP_143549124.1">
    <property type="nucleotide sequence ID" value="NZ_NIZW01000001.1"/>
</dbReference>
<comment type="caution">
    <text evidence="2">The sequence shown here is derived from an EMBL/GenBank/DDBJ whole genome shotgun (WGS) entry which is preliminary data.</text>
</comment>
<accession>A0A2G1WDC1</accession>
<dbReference type="InterPro" id="IPR037522">
    <property type="entry name" value="HD_GYP_dom"/>
</dbReference>
<proteinExistence type="predicted"/>
<protein>
    <recommendedName>
        <fullName evidence="1">HD-GYP domain-containing protein</fullName>
    </recommendedName>
</protein>
<dbReference type="Pfam" id="PF13487">
    <property type="entry name" value="HD_5"/>
    <property type="match status" value="1"/>
</dbReference>
<feature type="domain" description="HD-GYP" evidence="1">
    <location>
        <begin position="60"/>
        <end position="256"/>
    </location>
</feature>
<sequence length="346" mass="37904">MTIQTRSSFGIDAAAVVDSAPSVALADVIAALSYALDITEGQPEGHWTKSCLIAMKIAEIIDLPSTDRSALFYGALLKDSGCSSNAAKVCSLFGADDREIKQSFKINDLRNKSAALSYMVRNVAPDRTPLARAAKLVSLIGQPSAGTELIKTRCSRGADIARKLGFSEQAAAAVRALDEHWDGRGEPYGLKGEEIPLLGRIACLAQTVEVYFNSYGLAAALDVARERSGKWFDPDPVSALLSFRDDQSFWATLDQRDVRDALAQCEPEEQRMFVDENVPTGRGSFRWTKSSRSWAKKQARRSAQSHTKHCAYTWNPELNLSERCGKYVELGINKSTQHSMPCGACW</sequence>
<dbReference type="Proteomes" id="UP000225740">
    <property type="component" value="Unassembled WGS sequence"/>
</dbReference>
<dbReference type="Gene3D" id="1.10.3210.10">
    <property type="entry name" value="Hypothetical protein af1432"/>
    <property type="match status" value="1"/>
</dbReference>
<gene>
    <name evidence="2" type="ORF">CEE69_01155</name>
</gene>
<dbReference type="InterPro" id="IPR052020">
    <property type="entry name" value="Cyclic_di-GMP/3'3'-cGAMP_PDE"/>
</dbReference>
<evidence type="ECO:0000313" key="3">
    <source>
        <dbReference type="Proteomes" id="UP000225740"/>
    </source>
</evidence>